<evidence type="ECO:0000256" key="1">
    <source>
        <dbReference type="SAM" id="MobiDB-lite"/>
    </source>
</evidence>
<organism evidence="2 3">
    <name type="scientific">Aspergillus avenaceus</name>
    <dbReference type="NCBI Taxonomy" id="36643"/>
    <lineage>
        <taxon>Eukaryota</taxon>
        <taxon>Fungi</taxon>
        <taxon>Dikarya</taxon>
        <taxon>Ascomycota</taxon>
        <taxon>Pezizomycotina</taxon>
        <taxon>Eurotiomycetes</taxon>
        <taxon>Eurotiomycetidae</taxon>
        <taxon>Eurotiales</taxon>
        <taxon>Aspergillaceae</taxon>
        <taxon>Aspergillus</taxon>
        <taxon>Aspergillus subgen. Circumdati</taxon>
    </lineage>
</organism>
<protein>
    <submittedName>
        <fullName evidence="2">Uncharacterized protein</fullName>
    </submittedName>
</protein>
<keyword evidence="3" id="KW-1185">Reference proteome</keyword>
<dbReference type="OrthoDB" id="3000060at2759"/>
<evidence type="ECO:0000313" key="3">
    <source>
        <dbReference type="Proteomes" id="UP000325780"/>
    </source>
</evidence>
<feature type="compositionally biased region" description="Polar residues" evidence="1">
    <location>
        <begin position="234"/>
        <end position="245"/>
    </location>
</feature>
<feature type="region of interest" description="Disordered" evidence="1">
    <location>
        <begin position="234"/>
        <end position="253"/>
    </location>
</feature>
<proteinExistence type="predicted"/>
<dbReference type="Proteomes" id="UP000325780">
    <property type="component" value="Unassembled WGS sequence"/>
</dbReference>
<name>A0A5N6TM98_ASPAV</name>
<accession>A0A5N6TM98</accession>
<dbReference type="EMBL" id="ML742218">
    <property type="protein sequence ID" value="KAE8147221.1"/>
    <property type="molecule type" value="Genomic_DNA"/>
</dbReference>
<gene>
    <name evidence="2" type="ORF">BDV25DRAFT_132258</name>
</gene>
<evidence type="ECO:0000313" key="2">
    <source>
        <dbReference type="EMBL" id="KAE8147221.1"/>
    </source>
</evidence>
<dbReference type="AlphaFoldDB" id="A0A5N6TM98"/>
<sequence>MFITSTIPTIHHNTIIVAATHPTVSSGRQVRDGWFLSDFYAFNYLLKDQGLEQTWLTAADPERLLERNGNYLHGNPYETRKVVLSHSLLQGNKLSPVTVVKPNEMIARFLHEVRRASQVARRQAAPVLLLVFCHGLPNHELALDNGSKNKGLSITRLRGVLEPGVSVCLMTSACYSGGWVVNPDFNHTTLAAATGSADSTGQSNAWPNSESIGRACGSVFASVMIESLSSATSPLLDNPQRSASPLQPEEPTKQQVMTYNSFCSSIWEVCQARVHRLWESQNFTFSAQDDQWEYSWMGRTGIPLREFGERWEYLTSVPYTGPADVRNFRNPSPYNPMFIEAANNAMTAGTPQVEDTRKNIFLERIRDLAQTFIQTCPGDWSFGREVAFGGLLRDLYQCPETLDEEELMEGFLAMRFRVEFSFLVDLLITRFQLPVPFGDPCLTWRRVEWEQAMTSQLPGWRNRYRAIIDFLRDGGFDFEPASGQGPPFLRPTWYVAAAILELMWSREDTNAITSTICRYVEDTRRSQRDVISAEPRVRQAGKEWLKTVGKRVRRSLSPRKHIL</sequence>
<reference evidence="2 3" key="1">
    <citation type="submission" date="2019-04" db="EMBL/GenBank/DDBJ databases">
        <title>Friends and foes A comparative genomics study of 23 Aspergillus species from section Flavi.</title>
        <authorList>
            <consortium name="DOE Joint Genome Institute"/>
            <person name="Kjaerbolling I."/>
            <person name="Vesth T."/>
            <person name="Frisvad J.C."/>
            <person name="Nybo J.L."/>
            <person name="Theobald S."/>
            <person name="Kildgaard S."/>
            <person name="Isbrandt T."/>
            <person name="Kuo A."/>
            <person name="Sato A."/>
            <person name="Lyhne E.K."/>
            <person name="Kogle M.E."/>
            <person name="Wiebenga A."/>
            <person name="Kun R.S."/>
            <person name="Lubbers R.J."/>
            <person name="Makela M.R."/>
            <person name="Barry K."/>
            <person name="Chovatia M."/>
            <person name="Clum A."/>
            <person name="Daum C."/>
            <person name="Haridas S."/>
            <person name="He G."/>
            <person name="LaButti K."/>
            <person name="Lipzen A."/>
            <person name="Mondo S."/>
            <person name="Riley R."/>
            <person name="Salamov A."/>
            <person name="Simmons B.A."/>
            <person name="Magnuson J.K."/>
            <person name="Henrissat B."/>
            <person name="Mortensen U.H."/>
            <person name="Larsen T.O."/>
            <person name="Devries R.P."/>
            <person name="Grigoriev I.V."/>
            <person name="Machida M."/>
            <person name="Baker S.E."/>
            <person name="Andersen M.R."/>
        </authorList>
    </citation>
    <scope>NUCLEOTIDE SEQUENCE [LARGE SCALE GENOMIC DNA]</scope>
    <source>
        <strain evidence="2 3">IBT 18842</strain>
    </source>
</reference>